<feature type="non-terminal residue" evidence="1">
    <location>
        <position position="1"/>
    </location>
</feature>
<gene>
    <name evidence="1" type="ORF">GCK32_021779</name>
</gene>
<accession>A0AAN8J2P2</accession>
<evidence type="ECO:0000313" key="2">
    <source>
        <dbReference type="Proteomes" id="UP001331761"/>
    </source>
</evidence>
<dbReference type="AlphaFoldDB" id="A0AAN8J2P2"/>
<reference evidence="1 2" key="1">
    <citation type="submission" date="2019-10" db="EMBL/GenBank/DDBJ databases">
        <title>Assembly and Annotation for the nematode Trichostrongylus colubriformis.</title>
        <authorList>
            <person name="Martin J."/>
        </authorList>
    </citation>
    <scope>NUCLEOTIDE SEQUENCE [LARGE SCALE GENOMIC DNA]</scope>
    <source>
        <strain evidence="1">G859</strain>
        <tissue evidence="1">Whole worm</tissue>
    </source>
</reference>
<dbReference type="Proteomes" id="UP001331761">
    <property type="component" value="Unassembled WGS sequence"/>
</dbReference>
<dbReference type="EMBL" id="WIXE01006505">
    <property type="protein sequence ID" value="KAK5981229.1"/>
    <property type="molecule type" value="Genomic_DNA"/>
</dbReference>
<sequence>YPNNPGAIIWMLAYCESRYSTSYSRPFDIRMHSGMRNTLLGNTCGESHLHMLRFLDMFMNAYSGVPKMALIWMVELGHDGVESYYHTDDQFLDFFKRNEKHLSNSFLIFAGDHGPRYSGVSYLSMSFAVSFICFWKNYTRRVFLENMKTVFVPFLAPVFAINPK</sequence>
<dbReference type="GO" id="GO:0005615">
    <property type="term" value="C:extracellular space"/>
    <property type="evidence" value="ECO:0007669"/>
    <property type="project" value="TreeGrafter"/>
</dbReference>
<evidence type="ECO:0000313" key="1">
    <source>
        <dbReference type="EMBL" id="KAK5981229.1"/>
    </source>
</evidence>
<dbReference type="InterPro" id="IPR004245">
    <property type="entry name" value="DUF229"/>
</dbReference>
<protein>
    <submittedName>
        <fullName evidence="1">Uncharacterized protein</fullName>
    </submittedName>
</protein>
<proteinExistence type="predicted"/>
<comment type="caution">
    <text evidence="1">The sequence shown here is derived from an EMBL/GenBank/DDBJ whole genome shotgun (WGS) entry which is preliminary data.</text>
</comment>
<name>A0AAN8J2P2_TRICO</name>
<keyword evidence="2" id="KW-1185">Reference proteome</keyword>
<dbReference type="PANTHER" id="PTHR10974">
    <property type="entry name" value="FI08016P-RELATED"/>
    <property type="match status" value="1"/>
</dbReference>
<dbReference type="Pfam" id="PF02995">
    <property type="entry name" value="DUF229"/>
    <property type="match status" value="1"/>
</dbReference>
<organism evidence="1 2">
    <name type="scientific">Trichostrongylus colubriformis</name>
    <name type="common">Black scour worm</name>
    <dbReference type="NCBI Taxonomy" id="6319"/>
    <lineage>
        <taxon>Eukaryota</taxon>
        <taxon>Metazoa</taxon>
        <taxon>Ecdysozoa</taxon>
        <taxon>Nematoda</taxon>
        <taxon>Chromadorea</taxon>
        <taxon>Rhabditida</taxon>
        <taxon>Rhabditina</taxon>
        <taxon>Rhabditomorpha</taxon>
        <taxon>Strongyloidea</taxon>
        <taxon>Trichostrongylidae</taxon>
        <taxon>Trichostrongylus</taxon>
    </lineage>
</organism>
<dbReference type="PANTHER" id="PTHR10974:SF75">
    <property type="entry name" value="SULFATASE DOMAIN-CONTAINING PROTEIN"/>
    <property type="match status" value="1"/>
</dbReference>